<protein>
    <submittedName>
        <fullName evidence="2">Cytoplasmic 60S subunit biogenesis factor REI1 1</fullName>
    </submittedName>
</protein>
<proteinExistence type="predicted"/>
<dbReference type="EMBL" id="JASCZI010000034">
    <property type="protein sequence ID" value="MED6107372.1"/>
    <property type="molecule type" value="Genomic_DNA"/>
</dbReference>
<evidence type="ECO:0000259" key="1">
    <source>
        <dbReference type="Pfam" id="PF12756"/>
    </source>
</evidence>
<dbReference type="InterPro" id="IPR041661">
    <property type="entry name" value="ZN622/Rei1/Reh1_Znf-C2H2"/>
</dbReference>
<evidence type="ECO:0000313" key="3">
    <source>
        <dbReference type="Proteomes" id="UP001341840"/>
    </source>
</evidence>
<organism evidence="2 3">
    <name type="scientific">Stylosanthes scabra</name>
    <dbReference type="NCBI Taxonomy" id="79078"/>
    <lineage>
        <taxon>Eukaryota</taxon>
        <taxon>Viridiplantae</taxon>
        <taxon>Streptophyta</taxon>
        <taxon>Embryophyta</taxon>
        <taxon>Tracheophyta</taxon>
        <taxon>Spermatophyta</taxon>
        <taxon>Magnoliopsida</taxon>
        <taxon>eudicotyledons</taxon>
        <taxon>Gunneridae</taxon>
        <taxon>Pentapetalae</taxon>
        <taxon>rosids</taxon>
        <taxon>fabids</taxon>
        <taxon>Fabales</taxon>
        <taxon>Fabaceae</taxon>
        <taxon>Papilionoideae</taxon>
        <taxon>50 kb inversion clade</taxon>
        <taxon>dalbergioids sensu lato</taxon>
        <taxon>Dalbergieae</taxon>
        <taxon>Pterocarpus clade</taxon>
        <taxon>Stylosanthes</taxon>
    </lineage>
</organism>
<dbReference type="Proteomes" id="UP001341840">
    <property type="component" value="Unassembled WGS sequence"/>
</dbReference>
<dbReference type="SUPFAM" id="SSF57667">
    <property type="entry name" value="beta-beta-alpha zinc fingers"/>
    <property type="match status" value="1"/>
</dbReference>
<evidence type="ECO:0000313" key="2">
    <source>
        <dbReference type="EMBL" id="MED6107372.1"/>
    </source>
</evidence>
<accession>A0ABU6Q6B7</accession>
<dbReference type="InterPro" id="IPR036236">
    <property type="entry name" value="Znf_C2H2_sf"/>
</dbReference>
<dbReference type="PANTHER" id="PTHR13182:SF8">
    <property type="entry name" value="CYTOPLASMIC 60S SUBUNIT BIOGENESIS FACTOR ZNF622"/>
    <property type="match status" value="1"/>
</dbReference>
<dbReference type="Pfam" id="PF12756">
    <property type="entry name" value="zf-C2H2_2"/>
    <property type="match status" value="1"/>
</dbReference>
<gene>
    <name evidence="2" type="primary">REIL1_1</name>
    <name evidence="2" type="ORF">PIB30_013221</name>
</gene>
<sequence>MNNHDNNADMDEDDDSFEVLDPSCCFLCDQEHKTIESFMVHMHKHHGFFVPDVEYLKDPKCLLTYLGLKVKTDFMCLYCNDRCYPFSSLEAVRKHLEAKSHCKVHYGDGDEEEQELEEFYDYSSSYVDEQGKQLVVSMD</sequence>
<reference evidence="2 3" key="1">
    <citation type="journal article" date="2023" name="Plants (Basel)">
        <title>Bridging the Gap: Combining Genomics and Transcriptomics Approaches to Understand Stylosanthes scabra, an Orphan Legume from the Brazilian Caatinga.</title>
        <authorList>
            <person name="Ferreira-Neto J.R.C."/>
            <person name="da Silva M.D."/>
            <person name="Binneck E."/>
            <person name="de Melo N.F."/>
            <person name="da Silva R.H."/>
            <person name="de Melo A.L.T.M."/>
            <person name="Pandolfi V."/>
            <person name="Bustamante F.O."/>
            <person name="Brasileiro-Vidal A.C."/>
            <person name="Benko-Iseppon A.M."/>
        </authorList>
    </citation>
    <scope>NUCLEOTIDE SEQUENCE [LARGE SCALE GENOMIC DNA]</scope>
    <source>
        <tissue evidence="2">Leaves</tissue>
    </source>
</reference>
<dbReference type="PANTHER" id="PTHR13182">
    <property type="entry name" value="ZINC FINGER PROTEIN 622"/>
    <property type="match status" value="1"/>
</dbReference>
<feature type="domain" description="ZN622/Rei1/Reh1 zinc finger C2H2-type" evidence="1">
    <location>
        <begin position="25"/>
        <end position="126"/>
    </location>
</feature>
<dbReference type="InterPro" id="IPR040025">
    <property type="entry name" value="Znf622/Rei1/Reh1"/>
</dbReference>
<name>A0ABU6Q6B7_9FABA</name>
<comment type="caution">
    <text evidence="2">The sequence shown here is derived from an EMBL/GenBank/DDBJ whole genome shotgun (WGS) entry which is preliminary data.</text>
</comment>
<keyword evidence="3" id="KW-1185">Reference proteome</keyword>